<gene>
    <name evidence="1" type="ORF">E5331_05135</name>
</gene>
<evidence type="ECO:0000313" key="1">
    <source>
        <dbReference type="EMBL" id="TGY79761.1"/>
    </source>
</evidence>
<name>A0AC61RMC0_9BACT</name>
<dbReference type="EMBL" id="SRYB01000005">
    <property type="protein sequence ID" value="TGY79761.1"/>
    <property type="molecule type" value="Genomic_DNA"/>
</dbReference>
<dbReference type="Proteomes" id="UP000306319">
    <property type="component" value="Unassembled WGS sequence"/>
</dbReference>
<organism evidence="1 2">
    <name type="scientific">Lepagella muris</name>
    <dbReference type="NCBI Taxonomy" id="3032870"/>
    <lineage>
        <taxon>Bacteria</taxon>
        <taxon>Pseudomonadati</taxon>
        <taxon>Bacteroidota</taxon>
        <taxon>Bacteroidia</taxon>
        <taxon>Bacteroidales</taxon>
        <taxon>Muribaculaceae</taxon>
        <taxon>Lepagella</taxon>
    </lineage>
</organism>
<accession>A0AC61RMC0</accession>
<proteinExistence type="predicted"/>
<reference evidence="1" key="1">
    <citation type="submission" date="2019-04" db="EMBL/GenBank/DDBJ databases">
        <title>Microbes associate with the intestines of laboratory mice.</title>
        <authorList>
            <person name="Navarre W."/>
            <person name="Wong E."/>
            <person name="Huang K."/>
            <person name="Tropini C."/>
            <person name="Ng K."/>
            <person name="Yu B."/>
        </authorList>
    </citation>
    <scope>NUCLEOTIDE SEQUENCE</scope>
    <source>
        <strain evidence="1">NM04_E33</strain>
    </source>
</reference>
<comment type="caution">
    <text evidence="1">The sequence shown here is derived from an EMBL/GenBank/DDBJ whole genome shotgun (WGS) entry which is preliminary data.</text>
</comment>
<evidence type="ECO:0000313" key="2">
    <source>
        <dbReference type="Proteomes" id="UP000306319"/>
    </source>
</evidence>
<sequence>MKKEIHFAGINVVPTDHDAQDGMLEAAYNLLPERSGALSPILPHRTVLARVPHKVIGLHKVSGGRTNVLVYDAGKRMVMYAPMDDVDAGYASVTSSDSEPKVAILDKTLFFSDGESSSYARWDTERESYVSLGRGIPEVEISLALAHKTLTGEVSKGVLSVPIPEGVSTDLTAALLGGLSGGRRLVPPRSSSDAFIDSVSNAVIGFADKTVADAANDGLFMMPFMVRWAIRLFDGSYIHQSAPILMIPNSAAPPVRYKTSTDNGIIKMEVEMLARKCRLMYRMEGLSDMCLWRDVVKSVDFFVSPPIYTYDQSGSVSVSHRQDREMFSHSGAESPMGSGVADMGGSHRHPVTPVESDVYYEFADGNVESGLTFDGSYLEIEPFTRQHIEDAVTSAAAFHLIASVSLDLDSADATAGMPGFVPLPIEDASLRNIAVRPALGDDWRSHDRVVFRHPFAYNSRLVLSGVGSRLFGGFALRSMSQYSVSADNADAEVDVWVKVVRNARPYWVVRRRDRLMCGRLPRLLYYPDANAVEMRVVATDGSGGWALPLKRHDFLNGAYWFDGLGRERTGKQAGVKAPERDDTDALADEPNRIFVSEVSNPYFLPLEGRVTVGSGSVMATSAAVMALSQGQFGSFPLYAFSTDGVWALTVSGTGTFSAVQPVCRDVLLSCDSVAQIDRSVVFASGRGLMLLSGSSVEELSVQIHTDMPFDISRLRGGGTLLSMVGHNVQDSMMVPFRDYLSGSRIAYDYRRQRIVVYNPDMAYCYVYCMGSKQWGMSWSRIFSSLNSYPDSLVLVRDHDGESYVISDLSDDDGDESWGMLITRPIGFGDPDMLKTVSRVMVRGVMRETTVKVALYGTRDFRDWHLVASSGTAHVGNFRGTPWKCFRLVVLGQLRRDESLTGASFEMTPRFVNRLR</sequence>
<keyword evidence="2" id="KW-1185">Reference proteome</keyword>
<protein>
    <submittedName>
        <fullName evidence="1">Uncharacterized protein</fullName>
    </submittedName>
</protein>